<evidence type="ECO:0000313" key="2">
    <source>
        <dbReference type="EMBL" id="MBB3222565.1"/>
    </source>
</evidence>
<evidence type="ECO:0000313" key="4">
    <source>
        <dbReference type="Proteomes" id="UP000298763"/>
    </source>
</evidence>
<accession>A0A4P8HR20</accession>
<dbReference type="Proteomes" id="UP000584325">
    <property type="component" value="Unassembled WGS sequence"/>
</dbReference>
<dbReference type="EMBL" id="CP040017">
    <property type="protein sequence ID" value="QCP10910.1"/>
    <property type="molecule type" value="Genomic_DNA"/>
</dbReference>
<keyword evidence="1" id="KW-0472">Membrane</keyword>
<keyword evidence="1" id="KW-0812">Transmembrane</keyword>
<dbReference type="Proteomes" id="UP000298763">
    <property type="component" value="Chromosome"/>
</dbReference>
<sequence length="171" mass="17255">MSIAMSAIIHPSAALRLAQAALCGAVVACGASFGVSLAGMAMVFAGAAAALCQRRLVKLARIDISAVGHIRLTVYQQGEAPHAGMGRSVRLLPGSTLWPGLLLLRLQGDPGEADDAGKAGKAGRVHWLIVLPDSAAPDVRRRLAVAVRAIASGRAGGAVSVGGAKKNPGNP</sequence>
<evidence type="ECO:0000256" key="1">
    <source>
        <dbReference type="SAM" id="Phobius"/>
    </source>
</evidence>
<evidence type="ECO:0000313" key="5">
    <source>
        <dbReference type="Proteomes" id="UP000584325"/>
    </source>
</evidence>
<organism evidence="2 5">
    <name type="scientific">Pseudoduganella umbonata</name>
    <dbReference type="NCBI Taxonomy" id="864828"/>
    <lineage>
        <taxon>Bacteria</taxon>
        <taxon>Pseudomonadati</taxon>
        <taxon>Pseudomonadota</taxon>
        <taxon>Betaproteobacteria</taxon>
        <taxon>Burkholderiales</taxon>
        <taxon>Oxalobacteraceae</taxon>
        <taxon>Telluria group</taxon>
        <taxon>Pseudoduganella</taxon>
    </lineage>
</organism>
<evidence type="ECO:0000313" key="3">
    <source>
        <dbReference type="EMBL" id="QCP10910.1"/>
    </source>
</evidence>
<proteinExistence type="predicted"/>
<dbReference type="RefSeq" id="WP_137313788.1">
    <property type="nucleotide sequence ID" value="NZ_CP040017.1"/>
</dbReference>
<dbReference type="AlphaFoldDB" id="A0A4P8HR20"/>
<gene>
    <name evidence="3" type="ORF">FCL38_11120</name>
    <name evidence="2" type="ORF">FHS02_003388</name>
</gene>
<reference evidence="3 4" key="1">
    <citation type="submission" date="2019-05" db="EMBL/GenBank/DDBJ databases">
        <title>Draft Genome Sequences of Six Type Strains of the Genus Massilia.</title>
        <authorList>
            <person name="Miess H."/>
            <person name="Frediansyhah A."/>
            <person name="Gross H."/>
        </authorList>
    </citation>
    <scope>NUCLEOTIDE SEQUENCE [LARGE SCALE GENOMIC DNA]</scope>
    <source>
        <strain evidence="3 4">DSMZ 26121</strain>
    </source>
</reference>
<dbReference type="EMBL" id="JACHXS010000006">
    <property type="protein sequence ID" value="MBB3222565.1"/>
    <property type="molecule type" value="Genomic_DNA"/>
</dbReference>
<reference evidence="2 5" key="2">
    <citation type="submission" date="2020-08" db="EMBL/GenBank/DDBJ databases">
        <title>Genomic Encyclopedia of Type Strains, Phase III (KMG-III): the genomes of soil and plant-associated and newly described type strains.</title>
        <authorList>
            <person name="Whitman W."/>
        </authorList>
    </citation>
    <scope>NUCLEOTIDE SEQUENCE [LARGE SCALE GENOMIC DNA]</scope>
    <source>
        <strain evidence="2 5">CECT 7753</strain>
    </source>
</reference>
<protein>
    <submittedName>
        <fullName evidence="2">Toxin CptA</fullName>
    </submittedName>
</protein>
<dbReference type="OrthoDB" id="8780288at2"/>
<feature type="transmembrane region" description="Helical" evidence="1">
    <location>
        <begin position="30"/>
        <end position="52"/>
    </location>
</feature>
<name>A0A4P8HR20_9BURK</name>
<keyword evidence="4" id="KW-1185">Reference proteome</keyword>
<keyword evidence="1" id="KW-1133">Transmembrane helix</keyword>